<evidence type="ECO:0000313" key="4">
    <source>
        <dbReference type="Proteomes" id="UP000530564"/>
    </source>
</evidence>
<accession>A0A839ZWY2</accession>
<dbReference type="Proteomes" id="UP000530564">
    <property type="component" value="Unassembled WGS sequence"/>
</dbReference>
<sequence length="71" mass="7340">MIEMRRGLVMGMVLGLLVGAAPAMADTLDDAAKRGSLKICVAEGAPYALMTPSEPPISGSPRNSCPAPWPT</sequence>
<gene>
    <name evidence="3" type="ORF">GGQ61_000956</name>
</gene>
<reference evidence="3 4" key="1">
    <citation type="submission" date="2020-08" db="EMBL/GenBank/DDBJ databases">
        <title>Genomic Encyclopedia of Type Strains, Phase IV (KMG-IV): sequencing the most valuable type-strain genomes for metagenomic binning, comparative biology and taxonomic classification.</title>
        <authorList>
            <person name="Goeker M."/>
        </authorList>
    </citation>
    <scope>NUCLEOTIDE SEQUENCE [LARGE SCALE GENOMIC DNA]</scope>
    <source>
        <strain evidence="3 4">DSM 21793</strain>
    </source>
</reference>
<feature type="signal peptide" evidence="2">
    <location>
        <begin position="1"/>
        <end position="25"/>
    </location>
</feature>
<dbReference type="EMBL" id="JACIDK010000001">
    <property type="protein sequence ID" value="MBB3890259.1"/>
    <property type="molecule type" value="Genomic_DNA"/>
</dbReference>
<comment type="caution">
    <text evidence="3">The sequence shown here is derived from an EMBL/GenBank/DDBJ whole genome shotgun (WGS) entry which is preliminary data.</text>
</comment>
<evidence type="ECO:0000256" key="2">
    <source>
        <dbReference type="SAM" id="SignalP"/>
    </source>
</evidence>
<keyword evidence="2" id="KW-0732">Signal</keyword>
<name>A0A839ZWY2_9CAUL</name>
<proteinExistence type="predicted"/>
<organism evidence="3 4">
    <name type="scientific">Phenylobacterium haematophilum</name>
    <dbReference type="NCBI Taxonomy" id="98513"/>
    <lineage>
        <taxon>Bacteria</taxon>
        <taxon>Pseudomonadati</taxon>
        <taxon>Pseudomonadota</taxon>
        <taxon>Alphaproteobacteria</taxon>
        <taxon>Caulobacterales</taxon>
        <taxon>Caulobacteraceae</taxon>
        <taxon>Phenylobacterium</taxon>
    </lineage>
</organism>
<keyword evidence="4" id="KW-1185">Reference proteome</keyword>
<evidence type="ECO:0000256" key="1">
    <source>
        <dbReference type="SAM" id="MobiDB-lite"/>
    </source>
</evidence>
<dbReference type="RefSeq" id="WP_183770168.1">
    <property type="nucleotide sequence ID" value="NZ_JACIDK010000001.1"/>
</dbReference>
<protein>
    <submittedName>
        <fullName evidence="3">Uncharacterized protein</fullName>
    </submittedName>
</protein>
<dbReference type="AlphaFoldDB" id="A0A839ZWY2"/>
<feature type="region of interest" description="Disordered" evidence="1">
    <location>
        <begin position="51"/>
        <end position="71"/>
    </location>
</feature>
<evidence type="ECO:0000313" key="3">
    <source>
        <dbReference type="EMBL" id="MBB3890259.1"/>
    </source>
</evidence>
<feature type="chain" id="PRO_5032452654" evidence="2">
    <location>
        <begin position="26"/>
        <end position="71"/>
    </location>
</feature>